<feature type="chain" id="PRO_5004017983" description="Sec-independent protein translocase protein TatB" evidence="2">
    <location>
        <begin position="23"/>
        <end position="185"/>
    </location>
</feature>
<dbReference type="EMBL" id="AP006493">
    <property type="protein sequence ID" value="BAM80428.1"/>
    <property type="molecule type" value="Genomic_DNA"/>
</dbReference>
<sequence length="185" mass="20290">MYNDGGFTQLFVLALGIGLVLKPQDLPRAAHFVGRLCGRTVALVRELRQGATQLARLVEEEEGGVSAKASRQGASPEKHVNAFQLHRELQESAAELRQLRILLRREWNAATPMAQVRLPTAMVQSYRPRRRLPAAQKTTESGTAEDGGADLVLRALEERAFADKVQHVLDAATVSSSASSETNRH</sequence>
<dbReference type="Gramene" id="CMK033CT">
    <property type="protein sequence ID" value="CMK033CT"/>
    <property type="gene ID" value="CMK033C"/>
</dbReference>
<evidence type="ECO:0000313" key="3">
    <source>
        <dbReference type="EMBL" id="BAM80428.1"/>
    </source>
</evidence>
<dbReference type="AlphaFoldDB" id="M1VHN1"/>
<dbReference type="RefSeq" id="XP_005536464.1">
    <property type="nucleotide sequence ID" value="XM_005536407.1"/>
</dbReference>
<feature type="region of interest" description="Disordered" evidence="1">
    <location>
        <begin position="127"/>
        <end position="146"/>
    </location>
</feature>
<dbReference type="GeneID" id="16994399"/>
<protein>
    <recommendedName>
        <fullName evidence="5">Sec-independent protein translocase protein TatB</fullName>
    </recommendedName>
</protein>
<evidence type="ECO:0000256" key="2">
    <source>
        <dbReference type="SAM" id="SignalP"/>
    </source>
</evidence>
<feature type="signal peptide" evidence="2">
    <location>
        <begin position="1"/>
        <end position="22"/>
    </location>
</feature>
<evidence type="ECO:0000313" key="4">
    <source>
        <dbReference type="Proteomes" id="UP000007014"/>
    </source>
</evidence>
<keyword evidence="4" id="KW-1185">Reference proteome</keyword>
<reference evidence="3 4" key="1">
    <citation type="journal article" date="2004" name="Nature">
        <title>Genome sequence of the ultrasmall unicellular red alga Cyanidioschyzon merolae 10D.</title>
        <authorList>
            <person name="Matsuzaki M."/>
            <person name="Misumi O."/>
            <person name="Shin-i T."/>
            <person name="Maruyama S."/>
            <person name="Takahara M."/>
            <person name="Miyagishima S."/>
            <person name="Mori T."/>
            <person name="Nishida K."/>
            <person name="Yagisawa F."/>
            <person name="Nishida K."/>
            <person name="Yoshida Y."/>
            <person name="Nishimura Y."/>
            <person name="Nakao S."/>
            <person name="Kobayashi T."/>
            <person name="Momoyama Y."/>
            <person name="Higashiyama T."/>
            <person name="Minoda A."/>
            <person name="Sano M."/>
            <person name="Nomoto H."/>
            <person name="Oishi K."/>
            <person name="Hayashi H."/>
            <person name="Ohta F."/>
            <person name="Nishizaka S."/>
            <person name="Haga S."/>
            <person name="Miura S."/>
            <person name="Morishita T."/>
            <person name="Kabeya Y."/>
            <person name="Terasawa K."/>
            <person name="Suzuki Y."/>
            <person name="Ishii Y."/>
            <person name="Asakawa S."/>
            <person name="Takano H."/>
            <person name="Ohta N."/>
            <person name="Kuroiwa H."/>
            <person name="Tanaka K."/>
            <person name="Shimizu N."/>
            <person name="Sugano S."/>
            <person name="Sato N."/>
            <person name="Nozaki H."/>
            <person name="Ogasawara N."/>
            <person name="Kohara Y."/>
            <person name="Kuroiwa T."/>
        </authorList>
    </citation>
    <scope>NUCLEOTIDE SEQUENCE [LARGE SCALE GENOMIC DNA]</scope>
    <source>
        <strain evidence="3 4">10D</strain>
    </source>
</reference>
<keyword evidence="2" id="KW-0732">Signal</keyword>
<evidence type="ECO:0008006" key="5">
    <source>
        <dbReference type="Google" id="ProtNLM"/>
    </source>
</evidence>
<dbReference type="Proteomes" id="UP000007014">
    <property type="component" value="Chromosome 11"/>
</dbReference>
<accession>M1VHN1</accession>
<gene>
    <name evidence="3" type="ORF">CYME_CMK033C</name>
</gene>
<evidence type="ECO:0000256" key="1">
    <source>
        <dbReference type="SAM" id="MobiDB-lite"/>
    </source>
</evidence>
<dbReference type="HOGENOM" id="CLU_1463299_0_0_1"/>
<proteinExistence type="predicted"/>
<reference evidence="3 4" key="2">
    <citation type="journal article" date="2007" name="BMC Biol.">
        <title>A 100%-complete sequence reveals unusually simple genomic features in the hot-spring red alga Cyanidioschyzon merolae.</title>
        <authorList>
            <person name="Nozaki H."/>
            <person name="Takano H."/>
            <person name="Misumi O."/>
            <person name="Terasawa K."/>
            <person name="Matsuzaki M."/>
            <person name="Maruyama S."/>
            <person name="Nishida K."/>
            <person name="Yagisawa F."/>
            <person name="Yoshida Y."/>
            <person name="Fujiwara T."/>
            <person name="Takio S."/>
            <person name="Tamura K."/>
            <person name="Chung S.J."/>
            <person name="Nakamura S."/>
            <person name="Kuroiwa H."/>
            <person name="Tanaka K."/>
            <person name="Sato N."/>
            <person name="Kuroiwa T."/>
        </authorList>
    </citation>
    <scope>NUCLEOTIDE SEQUENCE [LARGE SCALE GENOMIC DNA]</scope>
    <source>
        <strain evidence="3 4">10D</strain>
    </source>
</reference>
<organism evidence="3 4">
    <name type="scientific">Cyanidioschyzon merolae (strain NIES-3377 / 10D)</name>
    <name type="common">Unicellular red alga</name>
    <dbReference type="NCBI Taxonomy" id="280699"/>
    <lineage>
        <taxon>Eukaryota</taxon>
        <taxon>Rhodophyta</taxon>
        <taxon>Bangiophyceae</taxon>
        <taxon>Cyanidiales</taxon>
        <taxon>Cyanidiaceae</taxon>
        <taxon>Cyanidioschyzon</taxon>
    </lineage>
</organism>
<name>M1VHN1_CYAM1</name>
<dbReference type="KEGG" id="cme:CYME_CMK033C"/>